<dbReference type="PANTHER" id="PTHR10434">
    <property type="entry name" value="1-ACYL-SN-GLYCEROL-3-PHOSPHATE ACYLTRANSFERASE"/>
    <property type="match status" value="1"/>
</dbReference>
<keyword evidence="2 5" id="KW-0012">Acyltransferase</keyword>
<dbReference type="RefSeq" id="WP_141845860.1">
    <property type="nucleotide sequence ID" value="NZ_BAAAPR010000018.1"/>
</dbReference>
<keyword evidence="6" id="KW-1185">Reference proteome</keyword>
<evidence type="ECO:0000256" key="3">
    <source>
        <dbReference type="SAM" id="MobiDB-lite"/>
    </source>
</evidence>
<comment type="caution">
    <text evidence="5">The sequence shown here is derived from an EMBL/GenBank/DDBJ whole genome shotgun (WGS) entry which is preliminary data.</text>
</comment>
<evidence type="ECO:0000256" key="2">
    <source>
        <dbReference type="ARBA" id="ARBA00023315"/>
    </source>
</evidence>
<feature type="region of interest" description="Disordered" evidence="3">
    <location>
        <begin position="222"/>
        <end position="247"/>
    </location>
</feature>
<name>A0A542DVH2_9MICO</name>
<dbReference type="CDD" id="cd07989">
    <property type="entry name" value="LPLAT_AGPAT-like"/>
    <property type="match status" value="1"/>
</dbReference>
<evidence type="ECO:0000313" key="5">
    <source>
        <dbReference type="EMBL" id="TQJ07078.1"/>
    </source>
</evidence>
<dbReference type="GO" id="GO:0003841">
    <property type="term" value="F:1-acylglycerol-3-phosphate O-acyltransferase activity"/>
    <property type="evidence" value="ECO:0007669"/>
    <property type="project" value="TreeGrafter"/>
</dbReference>
<keyword evidence="1 5" id="KW-0808">Transferase</keyword>
<reference evidence="5 6" key="1">
    <citation type="submission" date="2019-06" db="EMBL/GenBank/DDBJ databases">
        <title>Sequencing the genomes of 1000 actinobacteria strains.</title>
        <authorList>
            <person name="Klenk H.-P."/>
        </authorList>
    </citation>
    <scope>NUCLEOTIDE SEQUENCE [LARGE SCALE GENOMIC DNA]</scope>
    <source>
        <strain evidence="5 6">DSM 18607</strain>
    </source>
</reference>
<evidence type="ECO:0000256" key="1">
    <source>
        <dbReference type="ARBA" id="ARBA00022679"/>
    </source>
</evidence>
<feature type="domain" description="Phospholipid/glycerol acyltransferase" evidence="4">
    <location>
        <begin position="37"/>
        <end position="151"/>
    </location>
</feature>
<organism evidence="5 6">
    <name type="scientific">Lapillicoccus jejuensis</name>
    <dbReference type="NCBI Taxonomy" id="402171"/>
    <lineage>
        <taxon>Bacteria</taxon>
        <taxon>Bacillati</taxon>
        <taxon>Actinomycetota</taxon>
        <taxon>Actinomycetes</taxon>
        <taxon>Micrococcales</taxon>
        <taxon>Intrasporangiaceae</taxon>
        <taxon>Lapillicoccus</taxon>
    </lineage>
</organism>
<dbReference type="OrthoDB" id="3210041at2"/>
<dbReference type="SUPFAM" id="SSF69593">
    <property type="entry name" value="Glycerol-3-phosphate (1)-acyltransferase"/>
    <property type="match status" value="1"/>
</dbReference>
<gene>
    <name evidence="5" type="ORF">FB458_0125</name>
</gene>
<proteinExistence type="predicted"/>
<dbReference type="AlphaFoldDB" id="A0A542DVH2"/>
<dbReference type="PANTHER" id="PTHR10434:SF55">
    <property type="entry name" value="POSSIBLE ACYLTRANSFERASE"/>
    <property type="match status" value="1"/>
</dbReference>
<dbReference type="SMART" id="SM00563">
    <property type="entry name" value="PlsC"/>
    <property type="match status" value="1"/>
</dbReference>
<dbReference type="EMBL" id="VFMN01000001">
    <property type="protein sequence ID" value="TQJ07078.1"/>
    <property type="molecule type" value="Genomic_DNA"/>
</dbReference>
<evidence type="ECO:0000259" key="4">
    <source>
        <dbReference type="SMART" id="SM00563"/>
    </source>
</evidence>
<evidence type="ECO:0000313" key="6">
    <source>
        <dbReference type="Proteomes" id="UP000317893"/>
    </source>
</evidence>
<dbReference type="Proteomes" id="UP000317893">
    <property type="component" value="Unassembled WGS sequence"/>
</dbReference>
<dbReference type="GO" id="GO:0006654">
    <property type="term" value="P:phosphatidic acid biosynthetic process"/>
    <property type="evidence" value="ECO:0007669"/>
    <property type="project" value="TreeGrafter"/>
</dbReference>
<dbReference type="InterPro" id="IPR002123">
    <property type="entry name" value="Plipid/glycerol_acylTrfase"/>
</dbReference>
<dbReference type="GO" id="GO:0005886">
    <property type="term" value="C:plasma membrane"/>
    <property type="evidence" value="ECO:0007669"/>
    <property type="project" value="TreeGrafter"/>
</dbReference>
<feature type="compositionally biased region" description="Basic and acidic residues" evidence="3">
    <location>
        <begin position="232"/>
        <end position="247"/>
    </location>
</feature>
<accession>A0A542DVH2</accession>
<dbReference type="Pfam" id="PF01553">
    <property type="entry name" value="Acyltransferase"/>
    <property type="match status" value="1"/>
</dbReference>
<sequence>MEPVYSAVIGFARLVFAAEGLKFTITGTEHVPRTGGAVMVLNHTGYMDFTYAGFAAVPAHRLVRFMAKDSVFRHRVSGPLMRAMKHIPVDRSAGAASYQSAVEALRRGEIVGVFPEATISRSFELKEFKNGAARMAKEAGVPLLPTVIWGSQRVWTKDHPKRLGRTGTPISIDVGAPVPVGADEDPDAATARVREVMTRMLHAAQERYEPLTGAERVFLPARLGGDAPTPERAAELDEKERLHRAQR</sequence>
<protein>
    <submittedName>
        <fullName evidence="5">1-acyl-sn-glycerol-3-phosphate acyltransferase</fullName>
    </submittedName>
</protein>